<dbReference type="EMBL" id="MCFK01005338">
    <property type="protein sequence ID" value="RKF60199.1"/>
    <property type="molecule type" value="Genomic_DNA"/>
</dbReference>
<keyword evidence="3" id="KW-1185">Reference proteome</keyword>
<sequence>MADVQSPAEKETDAHSLQKRYGSYASYSTAGLIEQGMTKQRPQELSGNKEVVRQEPKNSLTISMKRKAIDDSNDNDTQKRIRISTSPPEKVSIHENSPTSDVLMQSPAIAHDTPKAILDPNVDEDEWAAFEADIAATERLESKANIVISAPALNAKQIINKSLEEEYTSKREKEEAELTLDKEDAAQKMEEELHKMQILEEKVKRLRTKREELRQKSSAMNLQKQPLPMVSASPPNKENSDYSDEDENDESWDSFRFNE</sequence>
<proteinExistence type="predicted"/>
<organism evidence="2 3">
    <name type="scientific">Erysiphe neolycopersici</name>
    <dbReference type="NCBI Taxonomy" id="212602"/>
    <lineage>
        <taxon>Eukaryota</taxon>
        <taxon>Fungi</taxon>
        <taxon>Dikarya</taxon>
        <taxon>Ascomycota</taxon>
        <taxon>Pezizomycotina</taxon>
        <taxon>Leotiomycetes</taxon>
        <taxon>Erysiphales</taxon>
        <taxon>Erysiphaceae</taxon>
        <taxon>Erysiphe</taxon>
    </lineage>
</organism>
<evidence type="ECO:0000313" key="2">
    <source>
        <dbReference type="EMBL" id="RKF60199.1"/>
    </source>
</evidence>
<evidence type="ECO:0000256" key="1">
    <source>
        <dbReference type="SAM" id="MobiDB-lite"/>
    </source>
</evidence>
<name>A0A420HS35_9PEZI</name>
<feature type="compositionally biased region" description="Polar residues" evidence="1">
    <location>
        <begin position="94"/>
        <end position="103"/>
    </location>
</feature>
<protein>
    <submittedName>
        <fullName evidence="2">Putative coiled-coil domain-containing protein 16</fullName>
    </submittedName>
</protein>
<accession>A0A420HS35</accession>
<dbReference type="STRING" id="212602.A0A420HS35"/>
<feature type="compositionally biased region" description="Acidic residues" evidence="1">
    <location>
        <begin position="241"/>
        <end position="252"/>
    </location>
</feature>
<dbReference type="Proteomes" id="UP000286134">
    <property type="component" value="Unassembled WGS sequence"/>
</dbReference>
<feature type="region of interest" description="Disordered" evidence="1">
    <location>
        <begin position="209"/>
        <end position="259"/>
    </location>
</feature>
<reference evidence="2 3" key="1">
    <citation type="journal article" date="2018" name="BMC Genomics">
        <title>Comparative genome analyses reveal sequence features reflecting distinct modes of host-adaptation between dicot and monocot powdery mildew.</title>
        <authorList>
            <person name="Wu Y."/>
            <person name="Ma X."/>
            <person name="Pan Z."/>
            <person name="Kale S.D."/>
            <person name="Song Y."/>
            <person name="King H."/>
            <person name="Zhang Q."/>
            <person name="Presley C."/>
            <person name="Deng X."/>
            <person name="Wei C.I."/>
            <person name="Xiao S."/>
        </authorList>
    </citation>
    <scope>NUCLEOTIDE SEQUENCE [LARGE SCALE GENOMIC DNA]</scope>
    <source>
        <strain evidence="2">UMSG2</strain>
    </source>
</reference>
<feature type="region of interest" description="Disordered" evidence="1">
    <location>
        <begin position="33"/>
        <end position="107"/>
    </location>
</feature>
<comment type="caution">
    <text evidence="2">The sequence shown here is derived from an EMBL/GenBank/DDBJ whole genome shotgun (WGS) entry which is preliminary data.</text>
</comment>
<feature type="compositionally biased region" description="Polar residues" evidence="1">
    <location>
        <begin position="37"/>
        <end position="46"/>
    </location>
</feature>
<evidence type="ECO:0000313" key="3">
    <source>
        <dbReference type="Proteomes" id="UP000286134"/>
    </source>
</evidence>
<dbReference type="OrthoDB" id="3600142at2759"/>
<gene>
    <name evidence="2" type="ORF">OnM2_053019</name>
</gene>
<dbReference type="AlphaFoldDB" id="A0A420HS35"/>